<name>A0A4C1Y0R2_EUMVA</name>
<comment type="caution">
    <text evidence="2">The sequence shown here is derived from an EMBL/GenBank/DDBJ whole genome shotgun (WGS) entry which is preliminary data.</text>
</comment>
<protein>
    <submittedName>
        <fullName evidence="2">Uncharacterized protein</fullName>
    </submittedName>
</protein>
<dbReference type="AlphaFoldDB" id="A0A4C1Y0R2"/>
<accession>A0A4C1Y0R2</accession>
<reference evidence="2 3" key="1">
    <citation type="journal article" date="2019" name="Commun. Biol.">
        <title>The bagworm genome reveals a unique fibroin gene that provides high tensile strength.</title>
        <authorList>
            <person name="Kono N."/>
            <person name="Nakamura H."/>
            <person name="Ohtoshi R."/>
            <person name="Tomita M."/>
            <person name="Numata K."/>
            <person name="Arakawa K."/>
        </authorList>
    </citation>
    <scope>NUCLEOTIDE SEQUENCE [LARGE SCALE GENOMIC DNA]</scope>
</reference>
<gene>
    <name evidence="2" type="ORF">EVAR_43734_1</name>
</gene>
<proteinExistence type="predicted"/>
<keyword evidence="3" id="KW-1185">Reference proteome</keyword>
<feature type="region of interest" description="Disordered" evidence="1">
    <location>
        <begin position="205"/>
        <end position="253"/>
    </location>
</feature>
<organism evidence="2 3">
    <name type="scientific">Eumeta variegata</name>
    <name type="common">Bagworm moth</name>
    <name type="synonym">Eumeta japonica</name>
    <dbReference type="NCBI Taxonomy" id="151549"/>
    <lineage>
        <taxon>Eukaryota</taxon>
        <taxon>Metazoa</taxon>
        <taxon>Ecdysozoa</taxon>
        <taxon>Arthropoda</taxon>
        <taxon>Hexapoda</taxon>
        <taxon>Insecta</taxon>
        <taxon>Pterygota</taxon>
        <taxon>Neoptera</taxon>
        <taxon>Endopterygota</taxon>
        <taxon>Lepidoptera</taxon>
        <taxon>Glossata</taxon>
        <taxon>Ditrysia</taxon>
        <taxon>Tineoidea</taxon>
        <taxon>Psychidae</taxon>
        <taxon>Oiketicinae</taxon>
        <taxon>Eumeta</taxon>
    </lineage>
</organism>
<sequence length="253" mass="28982">MSRKKFLKTITFELCRPQLVSRATKKTLPRELNQLILRFTPPPEAVPRNDDSFVPMKKRCVHCPRRIDRKFKSICHFCKVKQNKRNDGNGRNAFEAVLHSGAEITKKQALDILDKLISDLRGFTDPKRNVCNPIINQVKGIEGVFEKLQKLEVRVQTNQPLGTAKDAGLPDPLRKQVTTDHSGQLWTLKHDGDTDFIVNDERLIRKAKRKHPSPGTVVKQMKKLRDSVSSPTNKEQKREEPPKNPIKKNKKSA</sequence>
<dbReference type="Proteomes" id="UP000299102">
    <property type="component" value="Unassembled WGS sequence"/>
</dbReference>
<dbReference type="EMBL" id="BGZK01001042">
    <property type="protein sequence ID" value="GBP69486.1"/>
    <property type="molecule type" value="Genomic_DNA"/>
</dbReference>
<evidence type="ECO:0000313" key="2">
    <source>
        <dbReference type="EMBL" id="GBP69486.1"/>
    </source>
</evidence>
<evidence type="ECO:0000313" key="3">
    <source>
        <dbReference type="Proteomes" id="UP000299102"/>
    </source>
</evidence>
<dbReference type="OrthoDB" id="10057959at2759"/>
<evidence type="ECO:0000256" key="1">
    <source>
        <dbReference type="SAM" id="MobiDB-lite"/>
    </source>
</evidence>